<evidence type="ECO:0000313" key="1">
    <source>
        <dbReference type="EMBL" id="TDG13932.1"/>
    </source>
</evidence>
<dbReference type="InterPro" id="IPR036291">
    <property type="entry name" value="NAD(P)-bd_dom_sf"/>
</dbReference>
<reference evidence="1 2" key="1">
    <citation type="submission" date="2019-03" db="EMBL/GenBank/DDBJ databases">
        <title>Seongchinamella monodicae gen. nov., sp. nov., a novel member of the Gammaproteobacteria isolated from a tidal mudflat of beach.</title>
        <authorList>
            <person name="Yang H.G."/>
            <person name="Kang J.W."/>
            <person name="Lee S.D."/>
        </authorList>
    </citation>
    <scope>NUCLEOTIDE SEQUENCE [LARGE SCALE GENOMIC DNA]</scope>
    <source>
        <strain evidence="1 2">GH4-78</strain>
    </source>
</reference>
<accession>A0A4R5LSN8</accession>
<dbReference type="OrthoDB" id="9798632at2"/>
<proteinExistence type="predicted"/>
<evidence type="ECO:0000313" key="2">
    <source>
        <dbReference type="Proteomes" id="UP000295554"/>
    </source>
</evidence>
<dbReference type="PANTHER" id="PTHR14097:SF8">
    <property type="entry name" value="NAD(P)-BINDING DOMAIN-CONTAINING PROTEIN"/>
    <property type="match status" value="1"/>
</dbReference>
<dbReference type="AlphaFoldDB" id="A0A4R5LSN8"/>
<gene>
    <name evidence="1" type="ORF">E2F43_10570</name>
</gene>
<dbReference type="RefSeq" id="WP_133212388.1">
    <property type="nucleotide sequence ID" value="NZ_SMSE01000002.1"/>
</dbReference>
<sequence>MLKKVLLFVLAAPVALLLGLNLWGALTLGSHEPDPAAVRDPAANRVVMVFGATGSVGDGLLKAAMADPAVEKIYAVTRRMSPRLEAGERTGRVQVIQQQDFTDYANIAEELAAVNTVLWGLGTSSIGMEPELYRHIHVDFPLAFVEQWLAVRQQGPMAFHYVTGMGTGEDQSAQWAKDKGSAERRIAEMSRGTGLRSFGHRSGWIMPTAENANAGMYLGEILLKPGHLVIRGIDLGRAMLEISARTDELASGSLIDNKDAIDYAAAYRAYRGI</sequence>
<keyword evidence="2" id="KW-1185">Reference proteome</keyword>
<protein>
    <recommendedName>
        <fullName evidence="3">NAD(P)-binding domain-containing protein</fullName>
    </recommendedName>
</protein>
<organism evidence="1 2">
    <name type="scientific">Seongchinamella unica</name>
    <dbReference type="NCBI Taxonomy" id="2547392"/>
    <lineage>
        <taxon>Bacteria</taxon>
        <taxon>Pseudomonadati</taxon>
        <taxon>Pseudomonadota</taxon>
        <taxon>Gammaproteobacteria</taxon>
        <taxon>Cellvibrionales</taxon>
        <taxon>Halieaceae</taxon>
        <taxon>Seongchinamella</taxon>
    </lineage>
</organism>
<comment type="caution">
    <text evidence="1">The sequence shown here is derived from an EMBL/GenBank/DDBJ whole genome shotgun (WGS) entry which is preliminary data.</text>
</comment>
<dbReference type="Gene3D" id="3.40.50.720">
    <property type="entry name" value="NAD(P)-binding Rossmann-like Domain"/>
    <property type="match status" value="1"/>
</dbReference>
<dbReference type="EMBL" id="SMSE01000002">
    <property type="protein sequence ID" value="TDG13932.1"/>
    <property type="molecule type" value="Genomic_DNA"/>
</dbReference>
<dbReference type="Proteomes" id="UP000295554">
    <property type="component" value="Unassembled WGS sequence"/>
</dbReference>
<dbReference type="PANTHER" id="PTHR14097">
    <property type="entry name" value="OXIDOREDUCTASE HTATIP2"/>
    <property type="match status" value="1"/>
</dbReference>
<dbReference type="SUPFAM" id="SSF51735">
    <property type="entry name" value="NAD(P)-binding Rossmann-fold domains"/>
    <property type="match status" value="1"/>
</dbReference>
<name>A0A4R5LSN8_9GAMM</name>
<evidence type="ECO:0008006" key="3">
    <source>
        <dbReference type="Google" id="ProtNLM"/>
    </source>
</evidence>